<evidence type="ECO:0000313" key="4">
    <source>
        <dbReference type="Proteomes" id="UP000323671"/>
    </source>
</evidence>
<protein>
    <submittedName>
        <fullName evidence="3">Uncharacterized protein</fullName>
    </submittedName>
</protein>
<dbReference type="KEGG" id="otr:OTERR_08620"/>
<proteinExistence type="predicted"/>
<feature type="region of interest" description="Disordered" evidence="1">
    <location>
        <begin position="410"/>
        <end position="432"/>
    </location>
</feature>
<dbReference type="Proteomes" id="UP000323671">
    <property type="component" value="Chromosome"/>
</dbReference>
<dbReference type="AlphaFoldDB" id="A0A5C1E7Z0"/>
<sequence>MHKDYEEVCKALDELAAVIKNGWSGDQTFCEAWGWNCPSVTRHDMAGLASKLAQDIRNSKPDTVSPALQTFIADIPRRLQLLRNQTVPQFWGGNNGPAVSAYTATLSSLRESLMPVIGWQLIPDIKVMPGHLARRLRSIQAELDQLLPNKEKVATQLAEIDSAHAAAESLPLDLKALADAREATLASAAQATASSEKAQTCAKDGEGELVKLKLMSDEAKKLVAQCEEAYRITTTKGLAAAFDQRAILLARSMWVWVIGLLGALAAGTYLGAERFRLLSQALASPETPWGHLFLQFLLSGLAVAAPVWFAWVATKQIGQRFRLAEDYGFKASVAKAYEGYRREAARIDEEFEYRLFGSALTRLEEPPLRLVEAENHGSPWGEFTSSPAFKAALEKMPDLRATFDKIFKRAQQGKSSSKDESIESMKKAHADA</sequence>
<organism evidence="3 4">
    <name type="scientific">Oryzomicrobium terrae</name>
    <dbReference type="NCBI Taxonomy" id="1735038"/>
    <lineage>
        <taxon>Bacteria</taxon>
        <taxon>Pseudomonadati</taxon>
        <taxon>Pseudomonadota</taxon>
        <taxon>Betaproteobacteria</taxon>
        <taxon>Rhodocyclales</taxon>
        <taxon>Rhodocyclaceae</taxon>
        <taxon>Oryzomicrobium</taxon>
    </lineage>
</organism>
<dbReference type="RefSeq" id="WP_149424975.1">
    <property type="nucleotide sequence ID" value="NZ_CP022579.1"/>
</dbReference>
<keyword evidence="2" id="KW-1133">Transmembrane helix</keyword>
<keyword evidence="2" id="KW-0812">Transmembrane</keyword>
<evidence type="ECO:0000256" key="2">
    <source>
        <dbReference type="SAM" id="Phobius"/>
    </source>
</evidence>
<keyword evidence="4" id="KW-1185">Reference proteome</keyword>
<keyword evidence="2" id="KW-0472">Membrane</keyword>
<dbReference type="EMBL" id="CP022579">
    <property type="protein sequence ID" value="QEL64338.1"/>
    <property type="molecule type" value="Genomic_DNA"/>
</dbReference>
<reference evidence="3 4" key="1">
    <citation type="submission" date="2017-07" db="EMBL/GenBank/DDBJ databases">
        <title>Complete genome sequence of Oryzomicrobium terrae TPP412.</title>
        <authorList>
            <person name="Chiu L.-W."/>
            <person name="Lo K.-J."/>
            <person name="Tsai Y.-M."/>
            <person name="Lin S.-S."/>
            <person name="Kuo C.-H."/>
            <person name="Liu C.-T."/>
        </authorList>
    </citation>
    <scope>NUCLEOTIDE SEQUENCE [LARGE SCALE GENOMIC DNA]</scope>
    <source>
        <strain evidence="3 4">TPP412</strain>
    </source>
</reference>
<feature type="compositionally biased region" description="Basic and acidic residues" evidence="1">
    <location>
        <begin position="416"/>
        <end position="432"/>
    </location>
</feature>
<accession>A0A5C1E7Z0</accession>
<evidence type="ECO:0000256" key="1">
    <source>
        <dbReference type="SAM" id="MobiDB-lite"/>
    </source>
</evidence>
<gene>
    <name evidence="3" type="ORF">OTERR_08620</name>
</gene>
<feature type="transmembrane region" description="Helical" evidence="2">
    <location>
        <begin position="292"/>
        <end position="313"/>
    </location>
</feature>
<evidence type="ECO:0000313" key="3">
    <source>
        <dbReference type="EMBL" id="QEL64338.1"/>
    </source>
</evidence>
<name>A0A5C1E7Z0_9RHOO</name>
<feature type="transmembrane region" description="Helical" evidence="2">
    <location>
        <begin position="253"/>
        <end position="272"/>
    </location>
</feature>